<dbReference type="AlphaFoldDB" id="A0A1H7JWD4"/>
<dbReference type="STRING" id="235985.SAMN05414137_103491"/>
<keyword evidence="2" id="KW-0489">Methyltransferase</keyword>
<proteinExistence type="predicted"/>
<feature type="region of interest" description="Disordered" evidence="1">
    <location>
        <begin position="1"/>
        <end position="22"/>
    </location>
</feature>
<dbReference type="Gene3D" id="3.40.50.150">
    <property type="entry name" value="Vaccinia Virus protein VP39"/>
    <property type="match status" value="1"/>
</dbReference>
<gene>
    <name evidence="2" type="ORF">SAMN05414137_103491</name>
</gene>
<keyword evidence="2" id="KW-0808">Transferase</keyword>
<organism evidence="2 3">
    <name type="scientific">Streptacidiphilus jiangxiensis</name>
    <dbReference type="NCBI Taxonomy" id="235985"/>
    <lineage>
        <taxon>Bacteria</taxon>
        <taxon>Bacillati</taxon>
        <taxon>Actinomycetota</taxon>
        <taxon>Actinomycetes</taxon>
        <taxon>Kitasatosporales</taxon>
        <taxon>Streptomycetaceae</taxon>
        <taxon>Streptacidiphilus</taxon>
    </lineage>
</organism>
<dbReference type="Pfam" id="PF13578">
    <property type="entry name" value="Methyltransf_24"/>
    <property type="match status" value="1"/>
</dbReference>
<dbReference type="SUPFAM" id="SSF53335">
    <property type="entry name" value="S-adenosyl-L-methionine-dependent methyltransferases"/>
    <property type="match status" value="1"/>
</dbReference>
<sequence length="317" mass="35716">MSVTVPASDQSPDATAPRPATLADVPGWFPATDHRLFCWLLERQQEQAIPGDVLEIGVYLGRSAILLGRHVREGETFTVCDLFESEAGDSANSDEMDDSYRETLTRRAFEANYLSFHDALPRIHQGPSEQLATSGLLEPASQRFVHIDASHLYQHVAADLRFTREVLRADGIVAMDDYRSEHTPGVAAATWEAVRLHGLRPIALTSQKFYGTWGDPEPVRQALIEQCRRNDPRAPDLQLVYDEQVPRLWAGALPPQEQPRSRWFAQHEAEQEARRRAERAPAHRVRALARHLVVEFTPPIAVRSLRRLLAHRHAGKG</sequence>
<dbReference type="eggNOG" id="COG4122">
    <property type="taxonomic scope" value="Bacteria"/>
</dbReference>
<dbReference type="InterPro" id="IPR029063">
    <property type="entry name" value="SAM-dependent_MTases_sf"/>
</dbReference>
<evidence type="ECO:0000313" key="2">
    <source>
        <dbReference type="EMBL" id="SEK78893.1"/>
    </source>
</evidence>
<dbReference type="EMBL" id="FOAZ01000003">
    <property type="protein sequence ID" value="SEK78893.1"/>
    <property type="molecule type" value="Genomic_DNA"/>
</dbReference>
<keyword evidence="3" id="KW-1185">Reference proteome</keyword>
<reference evidence="3" key="1">
    <citation type="submission" date="2016-10" db="EMBL/GenBank/DDBJ databases">
        <authorList>
            <person name="Varghese N."/>
        </authorList>
    </citation>
    <scope>NUCLEOTIDE SEQUENCE [LARGE SCALE GENOMIC DNA]</scope>
    <source>
        <strain evidence="3">DSM 45096 / BCRC 16803 / CGMCC 4.1857 / CIP 109030 / JCM 12277 / KCTC 19219 / NBRC 100920 / 33214</strain>
    </source>
</reference>
<protein>
    <submittedName>
        <fullName evidence="2">Methyltransferase domain-containing protein</fullName>
    </submittedName>
</protein>
<dbReference type="OrthoDB" id="3346627at2"/>
<accession>A0A1H7JWD4</accession>
<feature type="region of interest" description="Disordered" evidence="1">
    <location>
        <begin position="259"/>
        <end position="279"/>
    </location>
</feature>
<feature type="compositionally biased region" description="Polar residues" evidence="1">
    <location>
        <begin position="1"/>
        <end position="13"/>
    </location>
</feature>
<evidence type="ECO:0000256" key="1">
    <source>
        <dbReference type="SAM" id="MobiDB-lite"/>
    </source>
</evidence>
<evidence type="ECO:0000313" key="3">
    <source>
        <dbReference type="Proteomes" id="UP000183015"/>
    </source>
</evidence>
<feature type="compositionally biased region" description="Basic and acidic residues" evidence="1">
    <location>
        <begin position="265"/>
        <end position="279"/>
    </location>
</feature>
<dbReference type="RefSeq" id="WP_082015343.1">
    <property type="nucleotide sequence ID" value="NZ_BBPN01000030.1"/>
</dbReference>
<dbReference type="GO" id="GO:0008168">
    <property type="term" value="F:methyltransferase activity"/>
    <property type="evidence" value="ECO:0007669"/>
    <property type="project" value="UniProtKB-KW"/>
</dbReference>
<dbReference type="Proteomes" id="UP000183015">
    <property type="component" value="Unassembled WGS sequence"/>
</dbReference>
<name>A0A1H7JWD4_STRJI</name>
<dbReference type="GO" id="GO:0032259">
    <property type="term" value="P:methylation"/>
    <property type="evidence" value="ECO:0007669"/>
    <property type="project" value="UniProtKB-KW"/>
</dbReference>